<comment type="caution">
    <text evidence="1">The sequence shown here is derived from an EMBL/GenBank/DDBJ whole genome shotgun (WGS) entry which is preliminary data.</text>
</comment>
<dbReference type="PANTHER" id="PTHR41791">
    <property type="entry name" value="SSL7039 PROTEIN"/>
    <property type="match status" value="1"/>
</dbReference>
<dbReference type="Pfam" id="PF05973">
    <property type="entry name" value="Gp49"/>
    <property type="match status" value="1"/>
</dbReference>
<dbReference type="AlphaFoldDB" id="A0A1S1U9U2"/>
<dbReference type="NCBIfam" id="TIGR02683">
    <property type="entry name" value="upstrm_HI1419"/>
    <property type="match status" value="1"/>
</dbReference>
<gene>
    <name evidence="1" type="ORF">AKG95_16610</name>
</gene>
<dbReference type="InterPro" id="IPR009241">
    <property type="entry name" value="HigB-like"/>
</dbReference>
<dbReference type="PIRSF" id="PIRSF028744">
    <property type="entry name" value="Addict_mod_HI1419"/>
    <property type="match status" value="1"/>
</dbReference>
<dbReference type="PANTHER" id="PTHR41791:SF1">
    <property type="entry name" value="SSL7039 PROTEIN"/>
    <property type="match status" value="1"/>
</dbReference>
<reference evidence="1 2" key="1">
    <citation type="submission" date="2015-06" db="EMBL/GenBank/DDBJ databases">
        <title>Draft genome sequencing of a biphenyl-degrading bacterium, Janthinobacterium lividum MEG1.</title>
        <authorList>
            <person name="Shimodaira J."/>
            <person name="Hatta T."/>
        </authorList>
    </citation>
    <scope>NUCLEOTIDE SEQUENCE [LARGE SCALE GENOMIC DNA]</scope>
    <source>
        <strain evidence="1 2">MEG1</strain>
    </source>
</reference>
<name>A0A1S1U9U2_9BURK</name>
<dbReference type="InterPro" id="IPR014056">
    <property type="entry name" value="TypeIITA-like_toxin_pred"/>
</dbReference>
<evidence type="ECO:0000313" key="2">
    <source>
        <dbReference type="Proteomes" id="UP000179840"/>
    </source>
</evidence>
<sequence>MYEIRHYLTSSGRDLYTEWLKRQRDSTAKVAVVRRVLRLIAGNFGDHKFCHDGVWELRIDVGPGYRIYYAIADGQIILLLCGGDKRTQPKDIEYACACWHDWKERGHERGHPQTTERPLA</sequence>
<protein>
    <recommendedName>
        <fullName evidence="3">Addiction module killer protein</fullName>
    </recommendedName>
</protein>
<evidence type="ECO:0008006" key="3">
    <source>
        <dbReference type="Google" id="ProtNLM"/>
    </source>
</evidence>
<dbReference type="Proteomes" id="UP000179840">
    <property type="component" value="Unassembled WGS sequence"/>
</dbReference>
<organism evidence="1 2">
    <name type="scientific">Janthinobacterium lividum</name>
    <dbReference type="NCBI Taxonomy" id="29581"/>
    <lineage>
        <taxon>Bacteria</taxon>
        <taxon>Pseudomonadati</taxon>
        <taxon>Pseudomonadota</taxon>
        <taxon>Betaproteobacteria</taxon>
        <taxon>Burkholderiales</taxon>
        <taxon>Oxalobacteraceae</taxon>
        <taxon>Janthinobacterium</taxon>
    </lineage>
</organism>
<dbReference type="RefSeq" id="WP_071078421.1">
    <property type="nucleotide sequence ID" value="NZ_LFKP01000008.1"/>
</dbReference>
<dbReference type="EMBL" id="LFKP01000008">
    <property type="protein sequence ID" value="OHV96878.1"/>
    <property type="molecule type" value="Genomic_DNA"/>
</dbReference>
<evidence type="ECO:0000313" key="1">
    <source>
        <dbReference type="EMBL" id="OHV96878.1"/>
    </source>
</evidence>
<accession>A0A1S1U9U2</accession>
<proteinExistence type="predicted"/>